<proteinExistence type="inferred from homology"/>
<gene>
    <name evidence="3" type="ORF">ECRASSUSDP1_LOCUS9053</name>
</gene>
<dbReference type="PANTHER" id="PTHR11802">
    <property type="entry name" value="SERINE PROTEASE FAMILY S10 SERINE CARBOXYPEPTIDASE"/>
    <property type="match status" value="1"/>
</dbReference>
<dbReference type="Pfam" id="PF00450">
    <property type="entry name" value="Peptidase_S10"/>
    <property type="match status" value="1"/>
</dbReference>
<protein>
    <recommendedName>
        <fullName evidence="2">Carboxypeptidase</fullName>
        <ecNumber evidence="2">3.4.16.-</ecNumber>
    </recommendedName>
</protein>
<organism evidence="3 4">
    <name type="scientific">Euplotes crassus</name>
    <dbReference type="NCBI Taxonomy" id="5936"/>
    <lineage>
        <taxon>Eukaryota</taxon>
        <taxon>Sar</taxon>
        <taxon>Alveolata</taxon>
        <taxon>Ciliophora</taxon>
        <taxon>Intramacronucleata</taxon>
        <taxon>Spirotrichea</taxon>
        <taxon>Hypotrichia</taxon>
        <taxon>Euplotida</taxon>
        <taxon>Euplotidae</taxon>
        <taxon>Moneuplotes</taxon>
    </lineage>
</organism>
<dbReference type="InterPro" id="IPR001563">
    <property type="entry name" value="Peptidase_S10"/>
</dbReference>
<dbReference type="InterPro" id="IPR029058">
    <property type="entry name" value="AB_hydrolase_fold"/>
</dbReference>
<dbReference type="PROSITE" id="PS00131">
    <property type="entry name" value="CARBOXYPEPT_SER_SER"/>
    <property type="match status" value="1"/>
</dbReference>
<dbReference type="Gene3D" id="3.40.50.12670">
    <property type="match status" value="1"/>
</dbReference>
<sequence length="478" mass="54501">MKAIYILALCVTLVMAKPADEIVKELPDMGKFDRFDMYSGYLEIPNKQRKLHYVFAESQNDPATDPLVIWFNGGPGCSSMLGFIQEHGPYSMPDGDPNFYENPNSWNKEANMLYIESPAGVGYSYFWDRETDSFDDLTSSEDNYAALEAFYEKFPEYLDHDLFISGESYAGIYVPYLAWQVIQNGLKYNLKGIIVGNGVTNYTYDTGKAYGGTAFWHNLYSLEMLDEIKENHCTWLNIDGVKPGKENEEACTNLYYKFRSLVSEINIYDVYRKCYTDDDIDRLGTTMINGELKTYKRGMTAREYTPFAFDDDHIDESLRLNPPCVYGSGPTDYLNRQDVRDALNVETDQPWELCVGAERINYSRGEKASYWIYPTLFENNIRVLHFSGNADGSVPTQGTRDWIHSLNLPKARDFGPFYIEDKQVGGFVEYFEGITFAAITGIGHMAAQWSPVATKHVVYQFIKDLPIDGNDNYASVTA</sequence>
<keyword evidence="4" id="KW-1185">Reference proteome</keyword>
<keyword evidence="2" id="KW-0645">Protease</keyword>
<accession>A0AAD1XB47</accession>
<name>A0AAD1XB47_EUPCR</name>
<feature type="chain" id="PRO_5041770133" description="Carboxypeptidase" evidence="2">
    <location>
        <begin position="17"/>
        <end position="478"/>
    </location>
</feature>
<comment type="caution">
    <text evidence="3">The sequence shown here is derived from an EMBL/GenBank/DDBJ whole genome shotgun (WGS) entry which is preliminary data.</text>
</comment>
<dbReference type="PRINTS" id="PR00724">
    <property type="entry name" value="CRBOXYPTASEC"/>
</dbReference>
<dbReference type="SUPFAM" id="SSF53474">
    <property type="entry name" value="alpha/beta-Hydrolases"/>
    <property type="match status" value="1"/>
</dbReference>
<dbReference type="EMBL" id="CAMPGE010008880">
    <property type="protein sequence ID" value="CAI2367765.1"/>
    <property type="molecule type" value="Genomic_DNA"/>
</dbReference>
<evidence type="ECO:0000256" key="1">
    <source>
        <dbReference type="ARBA" id="ARBA00009431"/>
    </source>
</evidence>
<dbReference type="EC" id="3.4.16.-" evidence="2"/>
<dbReference type="PANTHER" id="PTHR11802:SF201">
    <property type="entry name" value="CARBOXYPEPTIDASE"/>
    <property type="match status" value="1"/>
</dbReference>
<feature type="signal peptide" evidence="2">
    <location>
        <begin position="1"/>
        <end position="16"/>
    </location>
</feature>
<evidence type="ECO:0000313" key="4">
    <source>
        <dbReference type="Proteomes" id="UP001295684"/>
    </source>
</evidence>
<dbReference type="GO" id="GO:0004185">
    <property type="term" value="F:serine-type carboxypeptidase activity"/>
    <property type="evidence" value="ECO:0007669"/>
    <property type="project" value="UniProtKB-UniRule"/>
</dbReference>
<dbReference type="Gene3D" id="3.40.50.1820">
    <property type="entry name" value="alpha/beta hydrolase"/>
    <property type="match status" value="1"/>
</dbReference>
<keyword evidence="2" id="KW-0378">Hydrolase</keyword>
<keyword evidence="2" id="KW-0121">Carboxypeptidase</keyword>
<dbReference type="GO" id="GO:0006508">
    <property type="term" value="P:proteolysis"/>
    <property type="evidence" value="ECO:0007669"/>
    <property type="project" value="UniProtKB-KW"/>
</dbReference>
<dbReference type="InterPro" id="IPR018202">
    <property type="entry name" value="Ser_caboxypep_ser_AS"/>
</dbReference>
<comment type="similarity">
    <text evidence="1 2">Belongs to the peptidase S10 family.</text>
</comment>
<evidence type="ECO:0000313" key="3">
    <source>
        <dbReference type="EMBL" id="CAI2367765.1"/>
    </source>
</evidence>
<evidence type="ECO:0000256" key="2">
    <source>
        <dbReference type="RuleBase" id="RU361156"/>
    </source>
</evidence>
<dbReference type="AlphaFoldDB" id="A0AAD1XB47"/>
<keyword evidence="2" id="KW-0732">Signal</keyword>
<reference evidence="3" key="1">
    <citation type="submission" date="2023-07" db="EMBL/GenBank/DDBJ databases">
        <authorList>
            <consortium name="AG Swart"/>
            <person name="Singh M."/>
            <person name="Singh A."/>
            <person name="Seah K."/>
            <person name="Emmerich C."/>
        </authorList>
    </citation>
    <scope>NUCLEOTIDE SEQUENCE</scope>
    <source>
        <strain evidence="3">DP1</strain>
    </source>
</reference>
<dbReference type="Proteomes" id="UP001295684">
    <property type="component" value="Unassembled WGS sequence"/>
</dbReference>